<comment type="caution">
    <text evidence="4">The sequence shown here is derived from an EMBL/GenBank/DDBJ whole genome shotgun (WGS) entry which is preliminary data.</text>
</comment>
<accession>A0A9D3P307</accession>
<proteinExistence type="predicted"/>
<evidence type="ECO:0000313" key="5">
    <source>
        <dbReference type="Proteomes" id="UP000824219"/>
    </source>
</evidence>
<dbReference type="OrthoDB" id="3935740at2759"/>
<dbReference type="GO" id="GO:0005509">
    <property type="term" value="F:calcium ion binding"/>
    <property type="evidence" value="ECO:0007669"/>
    <property type="project" value="InterPro"/>
</dbReference>
<keyword evidence="5" id="KW-1185">Reference proteome</keyword>
<gene>
    <name evidence="4" type="ORF">KOW79_002063</name>
</gene>
<sequence>MKKLRVSVLLLLLWGTLMSSAGLKDSKHKAFDWTEISETFKDFYQKFHKYHRYYKFIKYALEIFLRPNESCQFKCPDGGEKPFPRPGHRPSANGCGSHVFGSPFNAGIPFITSCCDQHDRCYDTCGQKKADCDEQFQGCLNNICGDLVILGGESVQVCELAVSLTYDAVMYLGCKAYLTSQSAACVCKKKTEL</sequence>
<keyword evidence="3" id="KW-0732">Signal</keyword>
<feature type="signal peptide" evidence="3">
    <location>
        <begin position="1"/>
        <end position="21"/>
    </location>
</feature>
<dbReference type="EMBL" id="JAHKSW010000003">
    <property type="protein sequence ID" value="KAG7333656.1"/>
    <property type="molecule type" value="Genomic_DNA"/>
</dbReference>
<dbReference type="InterPro" id="IPR010711">
    <property type="entry name" value="PLA2G12"/>
</dbReference>
<dbReference type="GO" id="GO:0005576">
    <property type="term" value="C:extracellular region"/>
    <property type="evidence" value="ECO:0007669"/>
    <property type="project" value="UniProtKB-SubCell"/>
</dbReference>
<comment type="subcellular location">
    <subcellularLocation>
        <location evidence="1">Secreted</location>
    </subcellularLocation>
</comment>
<dbReference type="PROSITE" id="PS00118">
    <property type="entry name" value="PA2_HIS"/>
    <property type="match status" value="1"/>
</dbReference>
<dbReference type="GO" id="GO:0050482">
    <property type="term" value="P:arachidonate secretion"/>
    <property type="evidence" value="ECO:0007669"/>
    <property type="project" value="InterPro"/>
</dbReference>
<dbReference type="PANTHER" id="PTHR12824:SF7">
    <property type="entry name" value="GROUP XIIA SECRETORY PHOSPHOLIPASE A2"/>
    <property type="match status" value="1"/>
</dbReference>
<keyword evidence="2" id="KW-0964">Secreted</keyword>
<dbReference type="Gene3D" id="1.20.90.10">
    <property type="entry name" value="Phospholipase A2 domain"/>
    <property type="match status" value="1"/>
</dbReference>
<evidence type="ECO:0008006" key="6">
    <source>
        <dbReference type="Google" id="ProtNLM"/>
    </source>
</evidence>
<evidence type="ECO:0000256" key="3">
    <source>
        <dbReference type="SAM" id="SignalP"/>
    </source>
</evidence>
<dbReference type="SUPFAM" id="SSF48619">
    <property type="entry name" value="Phospholipase A2, PLA2"/>
    <property type="match status" value="1"/>
</dbReference>
<dbReference type="AlphaFoldDB" id="A0A9D3P307"/>
<evidence type="ECO:0000313" key="4">
    <source>
        <dbReference type="EMBL" id="KAG7333656.1"/>
    </source>
</evidence>
<protein>
    <recommendedName>
        <fullName evidence="6">Group XIIA secretory phospholipase A2</fullName>
    </recommendedName>
</protein>
<dbReference type="InterPro" id="IPR036444">
    <property type="entry name" value="PLipase_A2_dom_sf"/>
</dbReference>
<evidence type="ECO:0000256" key="2">
    <source>
        <dbReference type="ARBA" id="ARBA00022525"/>
    </source>
</evidence>
<dbReference type="GO" id="GO:0016042">
    <property type="term" value="P:lipid catabolic process"/>
    <property type="evidence" value="ECO:0007669"/>
    <property type="project" value="InterPro"/>
</dbReference>
<dbReference type="GO" id="GO:0004623">
    <property type="term" value="F:phospholipase A2 activity"/>
    <property type="evidence" value="ECO:0007669"/>
    <property type="project" value="InterPro"/>
</dbReference>
<dbReference type="GO" id="GO:0006644">
    <property type="term" value="P:phospholipid metabolic process"/>
    <property type="evidence" value="ECO:0007669"/>
    <property type="project" value="InterPro"/>
</dbReference>
<organism evidence="4 5">
    <name type="scientific">Hemibagrus wyckioides</name>
    <dbReference type="NCBI Taxonomy" id="337641"/>
    <lineage>
        <taxon>Eukaryota</taxon>
        <taxon>Metazoa</taxon>
        <taxon>Chordata</taxon>
        <taxon>Craniata</taxon>
        <taxon>Vertebrata</taxon>
        <taxon>Euteleostomi</taxon>
        <taxon>Actinopterygii</taxon>
        <taxon>Neopterygii</taxon>
        <taxon>Teleostei</taxon>
        <taxon>Ostariophysi</taxon>
        <taxon>Siluriformes</taxon>
        <taxon>Bagridae</taxon>
        <taxon>Hemibagrus</taxon>
    </lineage>
</organism>
<dbReference type="Proteomes" id="UP000824219">
    <property type="component" value="Linkage Group LG03"/>
</dbReference>
<dbReference type="Pfam" id="PF06951">
    <property type="entry name" value="PLA2G12"/>
    <property type="match status" value="1"/>
</dbReference>
<name>A0A9D3P307_9TELE</name>
<feature type="chain" id="PRO_5038452833" description="Group XIIA secretory phospholipase A2" evidence="3">
    <location>
        <begin position="22"/>
        <end position="193"/>
    </location>
</feature>
<dbReference type="InterPro" id="IPR033113">
    <property type="entry name" value="PLA2_histidine"/>
</dbReference>
<dbReference type="PANTHER" id="PTHR12824">
    <property type="entry name" value="GROUP XII SECRETORY PHOSPHOLIPASE A2 FAMILY MEMBER"/>
    <property type="match status" value="1"/>
</dbReference>
<reference evidence="4 5" key="1">
    <citation type="submission" date="2021-06" db="EMBL/GenBank/DDBJ databases">
        <title>Chromosome-level genome assembly of the red-tail catfish (Hemibagrus wyckioides).</title>
        <authorList>
            <person name="Shao F."/>
        </authorList>
    </citation>
    <scope>NUCLEOTIDE SEQUENCE [LARGE SCALE GENOMIC DNA]</scope>
    <source>
        <strain evidence="4">EC202008001</strain>
        <tissue evidence="4">Blood</tissue>
    </source>
</reference>
<evidence type="ECO:0000256" key="1">
    <source>
        <dbReference type="ARBA" id="ARBA00004613"/>
    </source>
</evidence>